<organism evidence="2">
    <name type="scientific">Oryza glumipatula</name>
    <dbReference type="NCBI Taxonomy" id="40148"/>
    <lineage>
        <taxon>Eukaryota</taxon>
        <taxon>Viridiplantae</taxon>
        <taxon>Streptophyta</taxon>
        <taxon>Embryophyta</taxon>
        <taxon>Tracheophyta</taxon>
        <taxon>Spermatophyta</taxon>
        <taxon>Magnoliopsida</taxon>
        <taxon>Liliopsida</taxon>
        <taxon>Poales</taxon>
        <taxon>Poaceae</taxon>
        <taxon>BOP clade</taxon>
        <taxon>Oryzoideae</taxon>
        <taxon>Oryzeae</taxon>
        <taxon>Oryzinae</taxon>
        <taxon>Oryza</taxon>
    </lineage>
</organism>
<reference evidence="2" key="2">
    <citation type="submission" date="2018-05" db="EMBL/GenBank/DDBJ databases">
        <title>OgluRS3 (Oryza glumaepatula Reference Sequence Version 3).</title>
        <authorList>
            <person name="Zhang J."/>
            <person name="Kudrna D."/>
            <person name="Lee S."/>
            <person name="Talag J."/>
            <person name="Welchert J."/>
            <person name="Wing R.A."/>
        </authorList>
    </citation>
    <scope>NUCLEOTIDE SEQUENCE [LARGE SCALE GENOMIC DNA]</scope>
</reference>
<accession>A0A0E0BII0</accession>
<evidence type="ECO:0000256" key="1">
    <source>
        <dbReference type="SAM" id="MobiDB-lite"/>
    </source>
</evidence>
<evidence type="ECO:0000313" key="3">
    <source>
        <dbReference type="Proteomes" id="UP000026961"/>
    </source>
</evidence>
<proteinExistence type="predicted"/>
<dbReference type="AlphaFoldDB" id="A0A0E0BII0"/>
<dbReference type="Proteomes" id="UP000026961">
    <property type="component" value="Chromosome 11"/>
</dbReference>
<feature type="region of interest" description="Disordered" evidence="1">
    <location>
        <begin position="65"/>
        <end position="84"/>
    </location>
</feature>
<sequence>MTAEQLLLCRLWGAPEGGTKPCHGVGGLARQARKRRRAPSGMDLSAGGATPSRRFPSLARYGGGVLQHSARTGNPTRLRGGEGLAVPLPGKLRVSLHGRGQRAPLGPLGKIEIKIR</sequence>
<feature type="region of interest" description="Disordered" evidence="1">
    <location>
        <begin position="20"/>
        <end position="57"/>
    </location>
</feature>
<dbReference type="HOGENOM" id="CLU_169237_0_0_1"/>
<name>A0A0E0BII0_9ORYZ</name>
<protein>
    <submittedName>
        <fullName evidence="2">Uncharacterized protein</fullName>
    </submittedName>
</protein>
<keyword evidence="3" id="KW-1185">Reference proteome</keyword>
<evidence type="ECO:0000313" key="2">
    <source>
        <dbReference type="EnsemblPlants" id="OGLUM11G11380.1"/>
    </source>
</evidence>
<dbReference type="Gramene" id="OGLUM11G11380.1">
    <property type="protein sequence ID" value="OGLUM11G11380.1"/>
    <property type="gene ID" value="OGLUM11G11380"/>
</dbReference>
<dbReference type="EnsemblPlants" id="OGLUM11G11380.1">
    <property type="protein sequence ID" value="OGLUM11G11380.1"/>
    <property type="gene ID" value="OGLUM11G11380"/>
</dbReference>
<reference evidence="2" key="1">
    <citation type="submission" date="2015-04" db="UniProtKB">
        <authorList>
            <consortium name="EnsemblPlants"/>
        </authorList>
    </citation>
    <scope>IDENTIFICATION</scope>
</reference>